<dbReference type="Proteomes" id="UP000254572">
    <property type="component" value="Unassembled WGS sequence"/>
</dbReference>
<accession>A0A381EAP9</accession>
<dbReference type="InterPro" id="IPR018958">
    <property type="entry name" value="Knr4/Smi1-like_dom"/>
</dbReference>
<reference evidence="2 3" key="1">
    <citation type="submission" date="2018-06" db="EMBL/GenBank/DDBJ databases">
        <authorList>
            <consortium name="Pathogen Informatics"/>
            <person name="Doyle S."/>
        </authorList>
    </citation>
    <scope>NUCLEOTIDE SEQUENCE [LARGE SCALE GENOMIC DNA]</scope>
    <source>
        <strain evidence="2 3">NCTC13294</strain>
    </source>
</reference>
<dbReference type="RefSeq" id="WP_281270368.1">
    <property type="nucleotide sequence ID" value="NZ_JBHLZC010000002.1"/>
</dbReference>
<keyword evidence="3" id="KW-1185">Reference proteome</keyword>
<organism evidence="2 3">
    <name type="scientific">Cardiobacterium valvarum</name>
    <dbReference type="NCBI Taxonomy" id="194702"/>
    <lineage>
        <taxon>Bacteria</taxon>
        <taxon>Pseudomonadati</taxon>
        <taxon>Pseudomonadota</taxon>
        <taxon>Gammaproteobacteria</taxon>
        <taxon>Cardiobacteriales</taxon>
        <taxon>Cardiobacteriaceae</taxon>
        <taxon>Cardiobacterium</taxon>
    </lineage>
</organism>
<evidence type="ECO:0000259" key="1">
    <source>
        <dbReference type="SMART" id="SM00860"/>
    </source>
</evidence>
<evidence type="ECO:0000313" key="3">
    <source>
        <dbReference type="Proteomes" id="UP000254572"/>
    </source>
</evidence>
<dbReference type="SMART" id="SM00860">
    <property type="entry name" value="SMI1_KNR4"/>
    <property type="match status" value="1"/>
</dbReference>
<dbReference type="AlphaFoldDB" id="A0A381EAP9"/>
<proteinExistence type="predicted"/>
<gene>
    <name evidence="2" type="ORF">NCTC13294_01672</name>
</gene>
<evidence type="ECO:0000313" key="2">
    <source>
        <dbReference type="EMBL" id="SUX24056.1"/>
    </source>
</evidence>
<sequence>MIITSTQDFKLQQASKDAQTETSSPGRINTAYLASPESPATMNALHHITTLYQLGHTCCGLPEQQIAAAEQRLNIRFPAVLRAYLLALGGNEAINQSCNRLLPLHEINITDGYLVLIEENQGVCRWGIATADLAQDNPPAHIAFNTAASGDYRWQPHLPDTCALLLELACINATMGGLPYCANIMNKEAIDAAAVQFIQHNRTEIKTLHQDNQQFYSDDFHDITLLCFADDGSPSGVFIGTADQDRFNTLLEHFGWDNWSYTTYDDEDDE</sequence>
<dbReference type="SUPFAM" id="SSF160631">
    <property type="entry name" value="SMI1/KNR4-like"/>
    <property type="match status" value="1"/>
</dbReference>
<dbReference type="InterPro" id="IPR037883">
    <property type="entry name" value="Knr4/Smi1-like_sf"/>
</dbReference>
<dbReference type="EMBL" id="UFUW01000001">
    <property type="protein sequence ID" value="SUX24056.1"/>
    <property type="molecule type" value="Genomic_DNA"/>
</dbReference>
<dbReference type="Pfam" id="PF09346">
    <property type="entry name" value="SMI1_KNR4"/>
    <property type="match status" value="1"/>
</dbReference>
<protein>
    <recommendedName>
        <fullName evidence="1">Knr4/Smi1-like domain-containing protein</fullName>
    </recommendedName>
</protein>
<name>A0A381EAP9_9GAMM</name>
<feature type="domain" description="Knr4/Smi1-like" evidence="1">
    <location>
        <begin position="60"/>
        <end position="253"/>
    </location>
</feature>